<feature type="transmembrane region" description="Helical" evidence="2">
    <location>
        <begin position="99"/>
        <end position="121"/>
    </location>
</feature>
<evidence type="ECO:0000313" key="4">
    <source>
        <dbReference type="Proteomes" id="UP001212421"/>
    </source>
</evidence>
<feature type="compositionally biased region" description="Low complexity" evidence="1">
    <location>
        <begin position="618"/>
        <end position="644"/>
    </location>
</feature>
<feature type="transmembrane region" description="Helical" evidence="2">
    <location>
        <begin position="45"/>
        <end position="65"/>
    </location>
</feature>
<dbReference type="EMBL" id="CP075584">
    <property type="protein sequence ID" value="WBM79171.1"/>
    <property type="molecule type" value="Genomic_DNA"/>
</dbReference>
<feature type="transmembrane region" description="Helical" evidence="2">
    <location>
        <begin position="409"/>
        <end position="428"/>
    </location>
</feature>
<feature type="transmembrane region" description="Helical" evidence="2">
    <location>
        <begin position="223"/>
        <end position="241"/>
    </location>
</feature>
<organism evidence="3 4">
    <name type="scientific">Cryobacterium breve</name>
    <dbReference type="NCBI Taxonomy" id="1259258"/>
    <lineage>
        <taxon>Bacteria</taxon>
        <taxon>Bacillati</taxon>
        <taxon>Actinomycetota</taxon>
        <taxon>Actinomycetes</taxon>
        <taxon>Micrococcales</taxon>
        <taxon>Microbacteriaceae</taxon>
        <taxon>Cryobacterium</taxon>
    </lineage>
</organism>
<feature type="region of interest" description="Disordered" evidence="1">
    <location>
        <begin position="452"/>
        <end position="650"/>
    </location>
</feature>
<feature type="transmembrane region" description="Helical" evidence="2">
    <location>
        <begin position="307"/>
        <end position="327"/>
    </location>
</feature>
<accession>A0ABY7N9K4</accession>
<feature type="transmembrane region" description="Helical" evidence="2">
    <location>
        <begin position="127"/>
        <end position="150"/>
    </location>
</feature>
<feature type="compositionally biased region" description="Basic residues" evidence="1">
    <location>
        <begin position="458"/>
        <end position="479"/>
    </location>
</feature>
<feature type="compositionally biased region" description="Low complexity" evidence="1">
    <location>
        <begin position="580"/>
        <end position="599"/>
    </location>
</feature>
<feature type="compositionally biased region" description="Basic residues" evidence="1">
    <location>
        <begin position="494"/>
        <end position="511"/>
    </location>
</feature>
<feature type="transmembrane region" description="Helical" evidence="2">
    <location>
        <begin position="276"/>
        <end position="295"/>
    </location>
</feature>
<feature type="transmembrane region" description="Helical" evidence="2">
    <location>
        <begin position="333"/>
        <end position="351"/>
    </location>
</feature>
<evidence type="ECO:0000256" key="2">
    <source>
        <dbReference type="SAM" id="Phobius"/>
    </source>
</evidence>
<feature type="compositionally biased region" description="Basic residues" evidence="1">
    <location>
        <begin position="528"/>
        <end position="554"/>
    </location>
</feature>
<feature type="compositionally biased region" description="Basic residues" evidence="1">
    <location>
        <begin position="570"/>
        <end position="579"/>
    </location>
</feature>
<proteinExistence type="predicted"/>
<dbReference type="RefSeq" id="WP_281533694.1">
    <property type="nucleotide sequence ID" value="NZ_CP075584.1"/>
</dbReference>
<feature type="transmembrane region" description="Helical" evidence="2">
    <location>
        <begin position="12"/>
        <end position="33"/>
    </location>
</feature>
<keyword evidence="2" id="KW-1133">Transmembrane helix</keyword>
<dbReference type="Proteomes" id="UP001212421">
    <property type="component" value="Chromosome"/>
</dbReference>
<gene>
    <name evidence="3" type="ORF">KIV56_11885</name>
</gene>
<feature type="compositionally biased region" description="Low complexity" evidence="1">
    <location>
        <begin position="512"/>
        <end position="522"/>
    </location>
</feature>
<evidence type="ECO:0000313" key="3">
    <source>
        <dbReference type="EMBL" id="WBM79171.1"/>
    </source>
</evidence>
<keyword evidence="4" id="KW-1185">Reference proteome</keyword>
<feature type="transmembrane region" description="Helical" evidence="2">
    <location>
        <begin position="162"/>
        <end position="184"/>
    </location>
</feature>
<keyword evidence="2" id="KW-0472">Membrane</keyword>
<evidence type="ECO:0000256" key="1">
    <source>
        <dbReference type="SAM" id="MobiDB-lite"/>
    </source>
</evidence>
<reference evidence="3 4" key="1">
    <citation type="submission" date="2021-05" db="EMBL/GenBank/DDBJ databases">
        <authorList>
            <person name="Kumar R."/>
            <person name="Kumar A."/>
            <person name="Mukhia S."/>
        </authorList>
    </citation>
    <scope>NUCLEOTIDE SEQUENCE [LARGE SCALE GENOMIC DNA]</scope>
    <source>
        <strain evidence="3 4">ERMR7:08</strain>
    </source>
</reference>
<keyword evidence="2" id="KW-0812">Transmembrane</keyword>
<protein>
    <submittedName>
        <fullName evidence="3">Uncharacterized protein</fullName>
    </submittedName>
</protein>
<feature type="transmembrane region" description="Helical" evidence="2">
    <location>
        <begin position="371"/>
        <end position="389"/>
    </location>
</feature>
<sequence length="650" mass="68230">MPAGRWPGADRAPERAIVFGFAVVSLLGALATAPFVDTSGELSPLWLLGAVALVAAVHAVTILGVRPALPAPAGPPAESGAVQSVAPPPTAAGPGRGSLVFACFCSAVAALALALIALIIAIRTTSIPLLVTAPLLVALTLALGLEFLSNRTAGARRTAERVAALTAALAAGYFALATASNAAWPLGVALVRGLTVFASDPGTTVNPLLPWIDGLDNPVGPNSLWALCALVAAGALTAVIWRAGRLLRVRASLVAALFAATLVLAVPFAAPVAGLLWLVPVLFALLGAGALLALFGHQRGRLPLGPLRSIVLALVIVSVSLGFLVGWARSDTWWIGTAAGILALVVARGLLGTVPDDHDARGGRAQGRGALLAGALLLTLLAAVVAPWALTLGARPPATVLIVDQLRGLTLATALLQLFFAVPLPRWVQPTERRWAFRTLLAPTILAFCPARREPRRGPRPRRSRRPAAARAGRGHHPHCGTAGSRRALARPPRQPRRRARRAPHRARRARPGAVPAVRRSAPGGGCPRHRRRHRRAGRRHPLLRPRAHARFARAPHAARDGVPGPLRSARPRGRRTPRARPGNNRRGIHGPPARLGRAAPRRPRRAPGSDRSRRALRLALPAAPPRLGRPLPRNRGPLARPLPVGHRSP</sequence>
<name>A0ABY7N9K4_9MICO</name>
<feature type="transmembrane region" description="Helical" evidence="2">
    <location>
        <begin position="253"/>
        <end position="270"/>
    </location>
</feature>